<protein>
    <submittedName>
        <fullName evidence="1">1033_t:CDS:1</fullName>
    </submittedName>
</protein>
<feature type="non-terminal residue" evidence="1">
    <location>
        <position position="1"/>
    </location>
</feature>
<sequence length="137" mass="16316">DQIQDAFDTLMVSMPPEASKVTQWFEKTYIGIRQDDTMDRNLPLFHPQLWSVYESVELGIPRTQNSVEAWHNRWNTIVGRPNVSVYMLIEELQKEQQNVDDQVVRILQGESRPRPNQYYIEKEKRIMAIFNDHKNRP</sequence>
<reference evidence="1" key="1">
    <citation type="submission" date="2021-06" db="EMBL/GenBank/DDBJ databases">
        <authorList>
            <person name="Kallberg Y."/>
            <person name="Tangrot J."/>
            <person name="Rosling A."/>
        </authorList>
    </citation>
    <scope>NUCLEOTIDE SEQUENCE</scope>
    <source>
        <strain evidence="1">MA453B</strain>
    </source>
</reference>
<dbReference type="EMBL" id="CAJVPY010032409">
    <property type="protein sequence ID" value="CAG8797744.1"/>
    <property type="molecule type" value="Genomic_DNA"/>
</dbReference>
<evidence type="ECO:0000313" key="2">
    <source>
        <dbReference type="Proteomes" id="UP000789405"/>
    </source>
</evidence>
<comment type="caution">
    <text evidence="1">The sequence shown here is derived from an EMBL/GenBank/DDBJ whole genome shotgun (WGS) entry which is preliminary data.</text>
</comment>
<name>A0A9N9P8V5_9GLOM</name>
<keyword evidence="2" id="KW-1185">Reference proteome</keyword>
<proteinExistence type="predicted"/>
<dbReference type="OrthoDB" id="2363015at2759"/>
<accession>A0A9N9P8V5</accession>
<dbReference type="AlphaFoldDB" id="A0A9N9P8V5"/>
<feature type="non-terminal residue" evidence="1">
    <location>
        <position position="137"/>
    </location>
</feature>
<organism evidence="1 2">
    <name type="scientific">Dentiscutata erythropus</name>
    <dbReference type="NCBI Taxonomy" id="1348616"/>
    <lineage>
        <taxon>Eukaryota</taxon>
        <taxon>Fungi</taxon>
        <taxon>Fungi incertae sedis</taxon>
        <taxon>Mucoromycota</taxon>
        <taxon>Glomeromycotina</taxon>
        <taxon>Glomeromycetes</taxon>
        <taxon>Diversisporales</taxon>
        <taxon>Gigasporaceae</taxon>
        <taxon>Dentiscutata</taxon>
    </lineage>
</organism>
<evidence type="ECO:0000313" key="1">
    <source>
        <dbReference type="EMBL" id="CAG8797744.1"/>
    </source>
</evidence>
<dbReference type="Proteomes" id="UP000789405">
    <property type="component" value="Unassembled WGS sequence"/>
</dbReference>
<gene>
    <name evidence="1" type="ORF">DERYTH_LOCUS22734</name>
</gene>